<dbReference type="EMBL" id="ABEU02000017">
    <property type="status" value="NOT_ANNOTATED_CDS"/>
    <property type="molecule type" value="Genomic_DNA"/>
</dbReference>
<sequence length="182" mass="21538">MSRAALIGQSYVWYLNRLANSMHTAQEKMRARLSLTCECVQRRTEWPELLHKNMSAVWALFWNTLDEADPDFSMFLQRPLPSEQNRPQHDEESDVWFYLTRDDIIYEIPRHGRWHPNRVCPGWPELKGVHYRDAVKIIKDDMPGVLVDYGPLRRRKPKGTQINRVVLYVDEEEKVARIPHVG</sequence>
<keyword evidence="5" id="KW-1185">Reference proteome</keyword>
<evidence type="ECO:0000313" key="5">
    <source>
        <dbReference type="Proteomes" id="UP000006727"/>
    </source>
</evidence>
<accession>A0A7I4BJ34</accession>
<dbReference type="SUPFAM" id="SSF54654">
    <property type="entry name" value="CI-2 family of serine protease inhibitors"/>
    <property type="match status" value="1"/>
</dbReference>
<dbReference type="Gramene" id="Pp3c17_2580V3.2">
    <property type="protein sequence ID" value="Pp3c17_2580V3.2"/>
    <property type="gene ID" value="Pp3c17_2580"/>
</dbReference>
<keyword evidence="3" id="KW-0722">Serine protease inhibitor</keyword>
<dbReference type="InterPro" id="IPR036354">
    <property type="entry name" value="Prot_inh_pot1_sf"/>
</dbReference>
<dbReference type="Pfam" id="PF00280">
    <property type="entry name" value="potato_inhibit"/>
    <property type="match status" value="1"/>
</dbReference>
<dbReference type="PANTHER" id="PTHR33091:SF29">
    <property type="entry name" value="SUBTILISIN INHIBITOR 1"/>
    <property type="match status" value="1"/>
</dbReference>
<dbReference type="Proteomes" id="UP000006727">
    <property type="component" value="Chromosome 17"/>
</dbReference>
<reference evidence="4 5" key="2">
    <citation type="journal article" date="2018" name="Plant J.">
        <title>The Physcomitrella patens chromosome-scale assembly reveals moss genome structure and evolution.</title>
        <authorList>
            <person name="Lang D."/>
            <person name="Ullrich K.K."/>
            <person name="Murat F."/>
            <person name="Fuchs J."/>
            <person name="Jenkins J."/>
            <person name="Haas F.B."/>
            <person name="Piednoel M."/>
            <person name="Gundlach H."/>
            <person name="Van Bel M."/>
            <person name="Meyberg R."/>
            <person name="Vives C."/>
            <person name="Morata J."/>
            <person name="Symeonidi A."/>
            <person name="Hiss M."/>
            <person name="Muchero W."/>
            <person name="Kamisugi Y."/>
            <person name="Saleh O."/>
            <person name="Blanc G."/>
            <person name="Decker E.L."/>
            <person name="van Gessel N."/>
            <person name="Grimwood J."/>
            <person name="Hayes R.D."/>
            <person name="Graham S.W."/>
            <person name="Gunter L.E."/>
            <person name="McDaniel S.F."/>
            <person name="Hoernstein S.N.W."/>
            <person name="Larsson A."/>
            <person name="Li F.W."/>
            <person name="Perroud P.F."/>
            <person name="Phillips J."/>
            <person name="Ranjan P."/>
            <person name="Rokshar D.S."/>
            <person name="Rothfels C.J."/>
            <person name="Schneider L."/>
            <person name="Shu S."/>
            <person name="Stevenson D.W."/>
            <person name="Thummler F."/>
            <person name="Tillich M."/>
            <person name="Villarreal Aguilar J.C."/>
            <person name="Widiez T."/>
            <person name="Wong G.K."/>
            <person name="Wymore A."/>
            <person name="Zhang Y."/>
            <person name="Zimmer A.D."/>
            <person name="Quatrano R.S."/>
            <person name="Mayer K.F.X."/>
            <person name="Goodstein D."/>
            <person name="Casacuberta J.M."/>
            <person name="Vandepoele K."/>
            <person name="Reski R."/>
            <person name="Cuming A.C."/>
            <person name="Tuskan G.A."/>
            <person name="Maumus F."/>
            <person name="Salse J."/>
            <person name="Schmutz J."/>
            <person name="Rensing S.A."/>
        </authorList>
    </citation>
    <scope>NUCLEOTIDE SEQUENCE [LARGE SCALE GENOMIC DNA]</scope>
    <source>
        <strain evidence="4 5">cv. Gransden 2004</strain>
    </source>
</reference>
<dbReference type="OMA" id="SHTTRIM"/>
<reference evidence="4" key="3">
    <citation type="submission" date="2020-12" db="UniProtKB">
        <authorList>
            <consortium name="EnsemblPlants"/>
        </authorList>
    </citation>
    <scope>IDENTIFICATION</scope>
</reference>
<dbReference type="InterPro" id="IPR000864">
    <property type="entry name" value="Prot_inh_pot1"/>
</dbReference>
<evidence type="ECO:0000256" key="3">
    <source>
        <dbReference type="ARBA" id="ARBA00022900"/>
    </source>
</evidence>
<evidence type="ECO:0000256" key="2">
    <source>
        <dbReference type="ARBA" id="ARBA00022690"/>
    </source>
</evidence>
<comment type="similarity">
    <text evidence="1">Belongs to the protease inhibitor I13 (potato type I serine protease inhibitor) family.</text>
</comment>
<proteinExistence type="inferred from homology"/>
<dbReference type="PANTHER" id="PTHR33091">
    <property type="entry name" value="PROTEIN, PUTATIVE, EXPRESSED-RELATED"/>
    <property type="match status" value="1"/>
</dbReference>
<name>A0A7I4BJ34_PHYPA</name>
<organism evidence="4 5">
    <name type="scientific">Physcomitrium patens</name>
    <name type="common">Spreading-leaved earth moss</name>
    <name type="synonym">Physcomitrella patens</name>
    <dbReference type="NCBI Taxonomy" id="3218"/>
    <lineage>
        <taxon>Eukaryota</taxon>
        <taxon>Viridiplantae</taxon>
        <taxon>Streptophyta</taxon>
        <taxon>Embryophyta</taxon>
        <taxon>Bryophyta</taxon>
        <taxon>Bryophytina</taxon>
        <taxon>Bryopsida</taxon>
        <taxon>Funariidae</taxon>
        <taxon>Funariales</taxon>
        <taxon>Funariaceae</taxon>
        <taxon>Physcomitrium</taxon>
    </lineage>
</organism>
<gene>
    <name evidence="4" type="primary">LOC112294561</name>
</gene>
<dbReference type="GO" id="GO:0004867">
    <property type="term" value="F:serine-type endopeptidase inhibitor activity"/>
    <property type="evidence" value="ECO:0007669"/>
    <property type="project" value="UniProtKB-KW"/>
</dbReference>
<evidence type="ECO:0000313" key="4">
    <source>
        <dbReference type="EnsemblPlants" id="Pp3c17_2580V3.2"/>
    </source>
</evidence>
<dbReference type="AlphaFoldDB" id="A0A7I4BJ34"/>
<reference evidence="4 5" key="1">
    <citation type="journal article" date="2008" name="Science">
        <title>The Physcomitrella genome reveals evolutionary insights into the conquest of land by plants.</title>
        <authorList>
            <person name="Rensing S."/>
            <person name="Lang D."/>
            <person name="Zimmer A."/>
            <person name="Terry A."/>
            <person name="Salamov A."/>
            <person name="Shapiro H."/>
            <person name="Nishiyama T."/>
            <person name="Perroud P.-F."/>
            <person name="Lindquist E."/>
            <person name="Kamisugi Y."/>
            <person name="Tanahashi T."/>
            <person name="Sakakibara K."/>
            <person name="Fujita T."/>
            <person name="Oishi K."/>
            <person name="Shin-I T."/>
            <person name="Kuroki Y."/>
            <person name="Toyoda A."/>
            <person name="Suzuki Y."/>
            <person name="Hashimoto A."/>
            <person name="Yamaguchi K."/>
            <person name="Sugano A."/>
            <person name="Kohara Y."/>
            <person name="Fujiyama A."/>
            <person name="Anterola A."/>
            <person name="Aoki S."/>
            <person name="Ashton N."/>
            <person name="Barbazuk W.B."/>
            <person name="Barker E."/>
            <person name="Bennetzen J."/>
            <person name="Bezanilla M."/>
            <person name="Blankenship R."/>
            <person name="Cho S.H."/>
            <person name="Dutcher S."/>
            <person name="Estelle M."/>
            <person name="Fawcett J.A."/>
            <person name="Gundlach H."/>
            <person name="Hanada K."/>
            <person name="Heyl A."/>
            <person name="Hicks K.A."/>
            <person name="Hugh J."/>
            <person name="Lohr M."/>
            <person name="Mayer K."/>
            <person name="Melkozernov A."/>
            <person name="Murata T."/>
            <person name="Nelson D."/>
            <person name="Pils B."/>
            <person name="Prigge M."/>
            <person name="Reiss B."/>
            <person name="Renner T."/>
            <person name="Rombauts S."/>
            <person name="Rushton P."/>
            <person name="Sanderfoot A."/>
            <person name="Schween G."/>
            <person name="Shiu S.-H."/>
            <person name="Stueber K."/>
            <person name="Theodoulou F.L."/>
            <person name="Tu H."/>
            <person name="Van de Peer Y."/>
            <person name="Verrier P.J."/>
            <person name="Waters E."/>
            <person name="Wood A."/>
            <person name="Yang L."/>
            <person name="Cove D."/>
            <person name="Cuming A."/>
            <person name="Hasebe M."/>
            <person name="Lucas S."/>
            <person name="Mishler D.B."/>
            <person name="Reski R."/>
            <person name="Grigoriev I."/>
            <person name="Quatrano R.S."/>
            <person name="Boore J.L."/>
        </authorList>
    </citation>
    <scope>NUCLEOTIDE SEQUENCE [LARGE SCALE GENOMIC DNA]</scope>
    <source>
        <strain evidence="4 5">cv. Gransden 2004</strain>
    </source>
</reference>
<dbReference type="Gene3D" id="3.30.10.10">
    <property type="entry name" value="Trypsin Inhibitor V, subunit A"/>
    <property type="match status" value="1"/>
</dbReference>
<keyword evidence="2" id="KW-0646">Protease inhibitor</keyword>
<protein>
    <submittedName>
        <fullName evidence="4">Uncharacterized protein</fullName>
    </submittedName>
</protein>
<evidence type="ECO:0000256" key="1">
    <source>
        <dbReference type="ARBA" id="ARBA00008210"/>
    </source>
</evidence>
<dbReference type="EnsemblPlants" id="Pp3c17_2580V3.2">
    <property type="protein sequence ID" value="Pp3c17_2580V3.2"/>
    <property type="gene ID" value="Pp3c17_2580"/>
</dbReference>
<dbReference type="GO" id="GO:0009611">
    <property type="term" value="P:response to wounding"/>
    <property type="evidence" value="ECO:0007669"/>
    <property type="project" value="InterPro"/>
</dbReference>